<dbReference type="GO" id="GO:0006261">
    <property type="term" value="P:DNA-templated DNA replication"/>
    <property type="evidence" value="ECO:0007669"/>
    <property type="project" value="InterPro"/>
</dbReference>
<reference evidence="5 6" key="1">
    <citation type="submission" date="2017-10" db="EMBL/GenBank/DDBJ databases">
        <title>Genomics of the genus Arcobacter.</title>
        <authorList>
            <person name="Perez-Cataluna A."/>
            <person name="Figueras M.J."/>
        </authorList>
    </citation>
    <scope>NUCLEOTIDE SEQUENCE [LARGE SCALE GENOMIC DNA]</scope>
    <source>
        <strain evidence="5 6">CECT 8987</strain>
    </source>
</reference>
<dbReference type="PANTHER" id="PTHR10133">
    <property type="entry name" value="DNA POLYMERASE I"/>
    <property type="match status" value="1"/>
</dbReference>
<dbReference type="EMBL" id="PDKN01000002">
    <property type="protein sequence ID" value="RXJ60030.1"/>
    <property type="molecule type" value="Genomic_DNA"/>
</dbReference>
<dbReference type="GO" id="GO:0003677">
    <property type="term" value="F:DNA binding"/>
    <property type="evidence" value="ECO:0007669"/>
    <property type="project" value="InterPro"/>
</dbReference>
<keyword evidence="6" id="KW-1185">Reference proteome</keyword>
<dbReference type="GO" id="GO:0006302">
    <property type="term" value="P:double-strand break repair"/>
    <property type="evidence" value="ECO:0007669"/>
    <property type="project" value="TreeGrafter"/>
</dbReference>
<keyword evidence="2" id="KW-0235">DNA replication</keyword>
<dbReference type="AlphaFoldDB" id="A0A4Q0XRJ8"/>
<feature type="domain" description="DNA-directed DNA polymerase family A palm" evidence="4">
    <location>
        <begin position="328"/>
        <end position="521"/>
    </location>
</feature>
<dbReference type="InterPro" id="IPR043502">
    <property type="entry name" value="DNA/RNA_pol_sf"/>
</dbReference>
<dbReference type="InterPro" id="IPR002298">
    <property type="entry name" value="DNA_polymerase_A"/>
</dbReference>
<dbReference type="InterPro" id="IPR001098">
    <property type="entry name" value="DNA-dir_DNA_pol_A_palm_dom"/>
</dbReference>
<sequence length="558" mass="65755">MENISKKKLQLVGRKFMTKELVMSDIYMHFIVSPFDDSYEPKIYVLDEHENCQIISLSELANYKKTVVTHNFWMLVESFRKQKIPLPTNILDLTFLSKFIIGKPKSDFNHIKPWELWALLAPFYETNKEELEEVKNIFYSKISYKENDSLKLKIQFFLRHIKSCNDMQLQELKDKHEEERFFRIELPVYNLMLNRQYNGIKYDETKLTEKIKQIESDYYLKLKKLNFEYFIDENELSNNRIYDLLKEKEAIDFTELKSYNNNEDYLDLLSENSQLAKLIQDIKRLRTDRSALLKFGSLGEDRIYPIFDTHGSVTSRIFIQDPLIQYIKKSSRDVIVADEGKKFIYADYRQFEPGILANLSGDKTLIDMYNSSDIYTSLSNAVFDNGNHRKLCKKLFLAYSFGMTQESMVKFIKLNTELIDVENKVARFFGQFKRIEEFKNELYAELLTNSKISSVFGNNRYRKFEGALKAEEKRWCLSQKVQGTASLILKNVILSIINKLPEVDILIPMHDAILVQVDSGQFETSKTDIERIFIDEYKSICSEINPKVSFEAFSEENC</sequence>
<evidence type="ECO:0000259" key="4">
    <source>
        <dbReference type="SMART" id="SM00482"/>
    </source>
</evidence>
<evidence type="ECO:0000313" key="5">
    <source>
        <dbReference type="EMBL" id="RXJ60030.1"/>
    </source>
</evidence>
<proteinExistence type="predicted"/>
<dbReference type="Pfam" id="PF00476">
    <property type="entry name" value="DNA_pol_A"/>
    <property type="match status" value="1"/>
</dbReference>
<dbReference type="PANTHER" id="PTHR10133:SF27">
    <property type="entry name" value="DNA POLYMERASE NU"/>
    <property type="match status" value="1"/>
</dbReference>
<dbReference type="Gene3D" id="3.30.70.370">
    <property type="match status" value="1"/>
</dbReference>
<comment type="catalytic activity">
    <reaction evidence="3">
        <text>DNA(n) + a 2'-deoxyribonucleoside 5'-triphosphate = DNA(n+1) + diphosphate</text>
        <dbReference type="Rhea" id="RHEA:22508"/>
        <dbReference type="Rhea" id="RHEA-COMP:17339"/>
        <dbReference type="Rhea" id="RHEA-COMP:17340"/>
        <dbReference type="ChEBI" id="CHEBI:33019"/>
        <dbReference type="ChEBI" id="CHEBI:61560"/>
        <dbReference type="ChEBI" id="CHEBI:173112"/>
        <dbReference type="EC" id="2.7.7.7"/>
    </reaction>
</comment>
<dbReference type="SUPFAM" id="SSF56672">
    <property type="entry name" value="DNA/RNA polymerases"/>
    <property type="match status" value="1"/>
</dbReference>
<dbReference type="Gene3D" id="1.10.150.20">
    <property type="entry name" value="5' to 3' exonuclease, C-terminal subdomain"/>
    <property type="match status" value="1"/>
</dbReference>
<organism evidence="5 6">
    <name type="scientific">Candidatus Marinarcus aquaticus</name>
    <dbReference type="NCBI Taxonomy" id="2044504"/>
    <lineage>
        <taxon>Bacteria</taxon>
        <taxon>Pseudomonadati</taxon>
        <taxon>Campylobacterota</taxon>
        <taxon>Epsilonproteobacteria</taxon>
        <taxon>Campylobacterales</taxon>
        <taxon>Arcobacteraceae</taxon>
        <taxon>Candidatus Marinarcus</taxon>
    </lineage>
</organism>
<protein>
    <recommendedName>
        <fullName evidence="1">DNA-directed DNA polymerase</fullName>
        <ecNumber evidence="1">2.7.7.7</ecNumber>
    </recommendedName>
</protein>
<evidence type="ECO:0000313" key="6">
    <source>
        <dbReference type="Proteomes" id="UP000290657"/>
    </source>
</evidence>
<evidence type="ECO:0000256" key="2">
    <source>
        <dbReference type="ARBA" id="ARBA00022705"/>
    </source>
</evidence>
<comment type="caution">
    <text evidence="5">The sequence shown here is derived from an EMBL/GenBank/DDBJ whole genome shotgun (WGS) entry which is preliminary data.</text>
</comment>
<name>A0A4Q0XRJ8_9BACT</name>
<evidence type="ECO:0000256" key="3">
    <source>
        <dbReference type="ARBA" id="ARBA00049244"/>
    </source>
</evidence>
<dbReference type="EC" id="2.7.7.7" evidence="1"/>
<dbReference type="SMART" id="SM00482">
    <property type="entry name" value="POLAc"/>
    <property type="match status" value="1"/>
</dbReference>
<gene>
    <name evidence="5" type="ORF">CRV04_03170</name>
</gene>
<accession>A0A4Q0XRJ8</accession>
<evidence type="ECO:0000256" key="1">
    <source>
        <dbReference type="ARBA" id="ARBA00012417"/>
    </source>
</evidence>
<dbReference type="GO" id="GO:0003887">
    <property type="term" value="F:DNA-directed DNA polymerase activity"/>
    <property type="evidence" value="ECO:0007669"/>
    <property type="project" value="UniProtKB-EC"/>
</dbReference>
<dbReference type="Proteomes" id="UP000290657">
    <property type="component" value="Unassembled WGS sequence"/>
</dbReference>